<dbReference type="SMART" id="SM00312">
    <property type="entry name" value="PX"/>
    <property type="match status" value="1"/>
</dbReference>
<accession>A0AAW2YRN4</accession>
<dbReference type="SUPFAM" id="SSF64268">
    <property type="entry name" value="PX domain"/>
    <property type="match status" value="1"/>
</dbReference>
<dbReference type="EMBL" id="JAOPGA020000580">
    <property type="protein sequence ID" value="KAL0479608.1"/>
    <property type="molecule type" value="Genomic_DNA"/>
</dbReference>
<gene>
    <name evidence="3" type="ORF">AKO1_007718</name>
</gene>
<dbReference type="GO" id="GO:0035091">
    <property type="term" value="F:phosphatidylinositol binding"/>
    <property type="evidence" value="ECO:0007669"/>
    <property type="project" value="InterPro"/>
</dbReference>
<protein>
    <recommendedName>
        <fullName evidence="2">PX domain-containing protein</fullName>
    </recommendedName>
</protein>
<evidence type="ECO:0000313" key="3">
    <source>
        <dbReference type="EMBL" id="KAL0479608.1"/>
    </source>
</evidence>
<keyword evidence="4" id="KW-1185">Reference proteome</keyword>
<dbReference type="PROSITE" id="PS50195">
    <property type="entry name" value="PX"/>
    <property type="match status" value="1"/>
</dbReference>
<sequence length="263" mass="30973">MVDNQKINETEGMTPKELVTSDASKEHYQGDVILDMMDQNAEEDTRIFQYEAEVVGSQERNDEFIKFTMYEIKVSNKLNQREYFVFRRYSEFSVLRQELQLKYPEILTGVAFPTASWFDSISQRTDLDARKEGLNLFLKYLLRHPKISQETIVLNFIKYDMQMLQKALSHFRTRLYNLRQLKTIPQDKEPELEKSQQFLKALSKTLEEEAGNKVKDFKLPSTPLDDENFIDNQRPRARSSGTRRLSRGRKLSEPEPVETPQEV</sequence>
<evidence type="ECO:0000313" key="4">
    <source>
        <dbReference type="Proteomes" id="UP001431209"/>
    </source>
</evidence>
<dbReference type="CDD" id="cd06093">
    <property type="entry name" value="PX_domain"/>
    <property type="match status" value="1"/>
</dbReference>
<feature type="region of interest" description="Disordered" evidence="1">
    <location>
        <begin position="212"/>
        <end position="263"/>
    </location>
</feature>
<dbReference type="Pfam" id="PF00787">
    <property type="entry name" value="PX"/>
    <property type="match status" value="1"/>
</dbReference>
<dbReference type="InterPro" id="IPR036871">
    <property type="entry name" value="PX_dom_sf"/>
</dbReference>
<comment type="caution">
    <text evidence="3">The sequence shown here is derived from an EMBL/GenBank/DDBJ whole genome shotgun (WGS) entry which is preliminary data.</text>
</comment>
<evidence type="ECO:0000259" key="2">
    <source>
        <dbReference type="PROSITE" id="PS50195"/>
    </source>
</evidence>
<dbReference type="InterPro" id="IPR001683">
    <property type="entry name" value="PX_dom"/>
</dbReference>
<proteinExistence type="predicted"/>
<reference evidence="3 4" key="1">
    <citation type="submission" date="2024-03" db="EMBL/GenBank/DDBJ databases">
        <title>The Acrasis kona genome and developmental transcriptomes reveal deep origins of eukaryotic multicellular pathways.</title>
        <authorList>
            <person name="Sheikh S."/>
            <person name="Fu C.-J."/>
            <person name="Brown M.W."/>
            <person name="Baldauf S.L."/>
        </authorList>
    </citation>
    <scope>NUCLEOTIDE SEQUENCE [LARGE SCALE GENOMIC DNA]</scope>
    <source>
        <strain evidence="3 4">ATCC MYA-3509</strain>
    </source>
</reference>
<dbReference type="PANTHER" id="PTHR22775:SF3">
    <property type="entry name" value="SORTING NEXIN-13"/>
    <property type="match status" value="1"/>
</dbReference>
<evidence type="ECO:0000256" key="1">
    <source>
        <dbReference type="SAM" id="MobiDB-lite"/>
    </source>
</evidence>
<feature type="domain" description="PX" evidence="2">
    <location>
        <begin position="48"/>
        <end position="164"/>
    </location>
</feature>
<feature type="region of interest" description="Disordered" evidence="1">
    <location>
        <begin position="1"/>
        <end position="21"/>
    </location>
</feature>
<dbReference type="Proteomes" id="UP001431209">
    <property type="component" value="Unassembled WGS sequence"/>
</dbReference>
<dbReference type="Gene3D" id="3.30.1520.10">
    <property type="entry name" value="Phox-like domain"/>
    <property type="match status" value="1"/>
</dbReference>
<organism evidence="3 4">
    <name type="scientific">Acrasis kona</name>
    <dbReference type="NCBI Taxonomy" id="1008807"/>
    <lineage>
        <taxon>Eukaryota</taxon>
        <taxon>Discoba</taxon>
        <taxon>Heterolobosea</taxon>
        <taxon>Tetramitia</taxon>
        <taxon>Eutetramitia</taxon>
        <taxon>Acrasidae</taxon>
        <taxon>Acrasis</taxon>
    </lineage>
</organism>
<dbReference type="AlphaFoldDB" id="A0AAW2YRN4"/>
<dbReference type="PANTHER" id="PTHR22775">
    <property type="entry name" value="SORTING NEXIN"/>
    <property type="match status" value="1"/>
</dbReference>
<name>A0AAW2YRN4_9EUKA</name>